<proteinExistence type="predicted"/>
<sequence>MAISTYIFRQYNNPSLCTEIWRHYIGEASGNHETDLETFPTNQHSPPGNLRTINFEPGRCPEPSRNTKRMLNIRPNIHDSKCYFRFPRRGHVRF</sequence>
<dbReference type="Proteomes" id="UP000187429">
    <property type="component" value="Unassembled WGS sequence"/>
</dbReference>
<organism evidence="2 3">
    <name type="scientific">Smittium culicis</name>
    <dbReference type="NCBI Taxonomy" id="133412"/>
    <lineage>
        <taxon>Eukaryota</taxon>
        <taxon>Fungi</taxon>
        <taxon>Fungi incertae sedis</taxon>
        <taxon>Zoopagomycota</taxon>
        <taxon>Kickxellomycotina</taxon>
        <taxon>Harpellomycetes</taxon>
        <taxon>Harpellales</taxon>
        <taxon>Legeriomycetaceae</taxon>
        <taxon>Smittium</taxon>
    </lineage>
</organism>
<comment type="caution">
    <text evidence="2">The sequence shown here is derived from an EMBL/GenBank/DDBJ whole genome shotgun (WGS) entry which is preliminary data.</text>
</comment>
<evidence type="ECO:0000313" key="2">
    <source>
        <dbReference type="EMBL" id="OMJ07390.1"/>
    </source>
</evidence>
<evidence type="ECO:0000313" key="3">
    <source>
        <dbReference type="Proteomes" id="UP000187429"/>
    </source>
</evidence>
<accession>A0A1R1WYD9</accession>
<name>A0A1R1WYD9_9FUNG</name>
<feature type="region of interest" description="Disordered" evidence="1">
    <location>
        <begin position="32"/>
        <end position="67"/>
    </location>
</feature>
<dbReference type="AlphaFoldDB" id="A0A1R1WYD9"/>
<reference evidence="3" key="1">
    <citation type="submission" date="2017-01" db="EMBL/GenBank/DDBJ databases">
        <authorList>
            <person name="Wang Y."/>
            <person name="White M."/>
            <person name="Kvist S."/>
            <person name="Moncalvo J.-M."/>
        </authorList>
    </citation>
    <scope>NUCLEOTIDE SEQUENCE [LARGE SCALE GENOMIC DNA]</scope>
    <source>
        <strain evidence="3">ID-206-W2</strain>
    </source>
</reference>
<dbReference type="EMBL" id="LSSM01007663">
    <property type="protein sequence ID" value="OMJ07390.1"/>
    <property type="molecule type" value="Genomic_DNA"/>
</dbReference>
<gene>
    <name evidence="2" type="ORF">AYI69_g11472</name>
</gene>
<protein>
    <submittedName>
        <fullName evidence="2">Uncharacterized protein</fullName>
    </submittedName>
</protein>
<dbReference type="OrthoDB" id="10538515at2759"/>
<evidence type="ECO:0000256" key="1">
    <source>
        <dbReference type="SAM" id="MobiDB-lite"/>
    </source>
</evidence>
<keyword evidence="3" id="KW-1185">Reference proteome</keyword>